<evidence type="ECO:0000313" key="1">
    <source>
        <dbReference type="EMBL" id="MEJ7139158.1"/>
    </source>
</evidence>
<proteinExistence type="predicted"/>
<protein>
    <submittedName>
        <fullName evidence="1">LD-carboxypeptidase</fullName>
    </submittedName>
</protein>
<gene>
    <name evidence="1" type="ORF">RV045_12070</name>
</gene>
<dbReference type="Proteomes" id="UP001364695">
    <property type="component" value="Unassembled WGS sequence"/>
</dbReference>
<reference evidence="1" key="1">
    <citation type="submission" date="2023-10" db="EMBL/GenBank/DDBJ databases">
        <title>Amphibacter perezi, gen. nov., sp. nov. a novel taxa of the family Comamonadaceae, class Betaproteobacteria isolated from the skin microbiota of Pelophylax perezi from different populations.</title>
        <authorList>
            <person name="Costa S."/>
            <person name="Proenca D.N."/>
            <person name="Lopes I."/>
            <person name="Morais P.V."/>
        </authorList>
    </citation>
    <scope>NUCLEOTIDE SEQUENCE</scope>
    <source>
        <strain evidence="1">SL12-8</strain>
    </source>
</reference>
<accession>A0ACC6P4L2</accession>
<dbReference type="EMBL" id="JAWDIE010000020">
    <property type="protein sequence ID" value="MEJ7139158.1"/>
    <property type="molecule type" value="Genomic_DNA"/>
</dbReference>
<sequence>MSITLPRVPAAPVAVAAEVGCAACASGEAHSHHAPLATRPTLIIHSPAGAVQLPASLDRASKRLTRMGFDVTLAEHAKARVQRFAGDEAQRIADLHATARACPDVALASRGGYGLTRILDGIDWKLIAASVDAGVKWVGHSDLTAFQMALLAHTRRPTWMGPMAAFDFGRRKSDLDEITCDCFVEAMTGQLEAIGFKTGKGHDGLDTQGLLWGGNLAVLCSLLGTRHWPRVSGGILVLEDVAEPVYRIERLLLQLHQCGVLAQQSAIVLGDFTDCSTGPMDAGYGLKAVVAYLRSQISTPILTGAPVGHGDLKVTLPVGRSVRLAVQGREAMIHWAD</sequence>
<keyword evidence="2" id="KW-1185">Reference proteome</keyword>
<name>A0ACC6P4L2_9BURK</name>
<evidence type="ECO:0000313" key="2">
    <source>
        <dbReference type="Proteomes" id="UP001364695"/>
    </source>
</evidence>
<comment type="caution">
    <text evidence="1">The sequence shown here is derived from an EMBL/GenBank/DDBJ whole genome shotgun (WGS) entry which is preliminary data.</text>
</comment>
<organism evidence="1 2">
    <name type="scientific">Amphibiibacter pelophylacis</name>
    <dbReference type="NCBI Taxonomy" id="1799477"/>
    <lineage>
        <taxon>Bacteria</taxon>
        <taxon>Pseudomonadati</taxon>
        <taxon>Pseudomonadota</taxon>
        <taxon>Betaproteobacteria</taxon>
        <taxon>Burkholderiales</taxon>
        <taxon>Sphaerotilaceae</taxon>
        <taxon>Amphibiibacter</taxon>
    </lineage>
</organism>